<sequence>MKAYLERSRESLSPDEKAWKRYVRVVENNSNEIGVQSDAWHRLAKNAVDQDIDGYQMAQNVSWSEVTSHVTEGLSDAKPDIWEGYRASQYPRQAVDDLEWAIKPTSYDEAMPALCVEWKGPGGEMQVAERQCAYDGALMADAAREVHEYLGKSPEVFYRHTQALTVALDGKYVLVHGHHIMPGEASGSLEYHQFSLNEFTPRRSLAEYRALYKYIRNSQDWARERSTERLEELHALAKSRQTAPSAVKGLKSARTGASA</sequence>
<comment type="caution">
    <text evidence="1">The sequence shown here is derived from an EMBL/GenBank/DDBJ whole genome shotgun (WGS) entry which is preliminary data.</text>
</comment>
<proteinExistence type="predicted"/>
<name>A0ACC3CSX1_9PEZI</name>
<evidence type="ECO:0000313" key="2">
    <source>
        <dbReference type="Proteomes" id="UP001186974"/>
    </source>
</evidence>
<dbReference type="Proteomes" id="UP001186974">
    <property type="component" value="Unassembled WGS sequence"/>
</dbReference>
<dbReference type="EMBL" id="JAWDJW010012376">
    <property type="protein sequence ID" value="KAK3044137.1"/>
    <property type="molecule type" value="Genomic_DNA"/>
</dbReference>
<organism evidence="1 2">
    <name type="scientific">Coniosporium uncinatum</name>
    <dbReference type="NCBI Taxonomy" id="93489"/>
    <lineage>
        <taxon>Eukaryota</taxon>
        <taxon>Fungi</taxon>
        <taxon>Dikarya</taxon>
        <taxon>Ascomycota</taxon>
        <taxon>Pezizomycotina</taxon>
        <taxon>Dothideomycetes</taxon>
        <taxon>Dothideomycetes incertae sedis</taxon>
        <taxon>Coniosporium</taxon>
    </lineage>
</organism>
<feature type="non-terminal residue" evidence="1">
    <location>
        <position position="259"/>
    </location>
</feature>
<gene>
    <name evidence="1" type="ORF">LTS18_002080</name>
</gene>
<keyword evidence="2" id="KW-1185">Reference proteome</keyword>
<evidence type="ECO:0000313" key="1">
    <source>
        <dbReference type="EMBL" id="KAK3044137.1"/>
    </source>
</evidence>
<reference evidence="1" key="1">
    <citation type="submission" date="2024-09" db="EMBL/GenBank/DDBJ databases">
        <title>Black Yeasts Isolated from many extreme environments.</title>
        <authorList>
            <person name="Coleine C."/>
            <person name="Stajich J.E."/>
            <person name="Selbmann L."/>
        </authorList>
    </citation>
    <scope>NUCLEOTIDE SEQUENCE</scope>
    <source>
        <strain evidence="1">CCFEE 5737</strain>
    </source>
</reference>
<accession>A0ACC3CSX1</accession>
<protein>
    <submittedName>
        <fullName evidence="1">Uncharacterized protein</fullName>
    </submittedName>
</protein>